<keyword evidence="1" id="KW-0472">Membrane</keyword>
<feature type="transmembrane region" description="Helical" evidence="1">
    <location>
        <begin position="60"/>
        <end position="82"/>
    </location>
</feature>
<feature type="transmembrane region" description="Helical" evidence="1">
    <location>
        <begin position="20"/>
        <end position="40"/>
    </location>
</feature>
<protein>
    <submittedName>
        <fullName evidence="2">Uncharacterized protein</fullName>
    </submittedName>
</protein>
<name>A0A0G4I4M5_9ALVE</name>
<sequence>MFLSGNHKVLPGVSRFTQTVHIWTVGLSWVFLLLLFFGALNESTPNPSLSGDSSANAIEILRAIVSSFSASSLLGVLFVYALTIPVRVLTDFLFKPRTPEVRELKDIAALAKRGHRVTLEQANLLWTSSILSRRRRVCWGRGDSHTRSMVSVGLSLLPPGWQHGEAVARLVRWRQKRAWRGREAATGGDERR</sequence>
<evidence type="ECO:0000256" key="1">
    <source>
        <dbReference type="SAM" id="Phobius"/>
    </source>
</evidence>
<proteinExistence type="predicted"/>
<organism evidence="2">
    <name type="scientific">Chromera velia CCMP2878</name>
    <dbReference type="NCBI Taxonomy" id="1169474"/>
    <lineage>
        <taxon>Eukaryota</taxon>
        <taxon>Sar</taxon>
        <taxon>Alveolata</taxon>
        <taxon>Colpodellida</taxon>
        <taxon>Chromeraceae</taxon>
        <taxon>Chromera</taxon>
    </lineage>
</organism>
<accession>A0A0G4I4M5</accession>
<dbReference type="EMBL" id="CDMZ01005078">
    <property type="protein sequence ID" value="CEM51884.1"/>
    <property type="molecule type" value="Genomic_DNA"/>
</dbReference>
<keyword evidence="1" id="KW-1133">Transmembrane helix</keyword>
<reference evidence="2" key="1">
    <citation type="submission" date="2014-11" db="EMBL/GenBank/DDBJ databases">
        <authorList>
            <person name="Otto D Thomas"/>
            <person name="Naeem Raeece"/>
        </authorList>
    </citation>
    <scope>NUCLEOTIDE SEQUENCE</scope>
</reference>
<evidence type="ECO:0000313" key="2">
    <source>
        <dbReference type="EMBL" id="CEM51884.1"/>
    </source>
</evidence>
<gene>
    <name evidence="2" type="ORF">Cvel_10915</name>
</gene>
<dbReference type="AlphaFoldDB" id="A0A0G4I4M5"/>
<dbReference type="VEuPathDB" id="CryptoDB:Cvel_10915"/>
<dbReference type="PhylomeDB" id="A0A0G4I4M5"/>
<keyword evidence="1" id="KW-0812">Transmembrane</keyword>